<reference evidence="1" key="1">
    <citation type="submission" date="2021-11" db="EMBL/GenBank/DDBJ databases">
        <title>Vibrio ZSDE26 sp. nov. and Vibrio ZSDZ34 sp. nov., isolated from coastal seawater in Qingdao.</title>
        <authorList>
            <person name="Zhang P."/>
        </authorList>
    </citation>
    <scope>NUCLEOTIDE SEQUENCE</scope>
    <source>
        <strain evidence="1">ZSDE26</strain>
    </source>
</reference>
<protein>
    <recommendedName>
        <fullName evidence="3">Zinc-ribbon 15 domain-containing protein</fullName>
    </recommendedName>
</protein>
<gene>
    <name evidence="1" type="ORF">KP803_21690</name>
</gene>
<organism evidence="1 2">
    <name type="scientific">Vibrio amylolyticus</name>
    <dbReference type="NCBI Taxonomy" id="2847292"/>
    <lineage>
        <taxon>Bacteria</taxon>
        <taxon>Pseudomonadati</taxon>
        <taxon>Pseudomonadota</taxon>
        <taxon>Gammaproteobacteria</taxon>
        <taxon>Vibrionales</taxon>
        <taxon>Vibrionaceae</taxon>
        <taxon>Vibrio</taxon>
    </lineage>
</organism>
<name>A0A9X1XN76_9VIBR</name>
<evidence type="ECO:0000313" key="1">
    <source>
        <dbReference type="EMBL" id="MCK6265874.1"/>
    </source>
</evidence>
<dbReference type="AlphaFoldDB" id="A0A9X1XN76"/>
<dbReference type="EMBL" id="JAJHVV010000028">
    <property type="protein sequence ID" value="MCK6265874.1"/>
    <property type="molecule type" value="Genomic_DNA"/>
</dbReference>
<dbReference type="Proteomes" id="UP001139559">
    <property type="component" value="Unassembled WGS sequence"/>
</dbReference>
<proteinExistence type="predicted"/>
<evidence type="ECO:0008006" key="3">
    <source>
        <dbReference type="Google" id="ProtNLM"/>
    </source>
</evidence>
<keyword evidence="2" id="KW-1185">Reference proteome</keyword>
<dbReference type="RefSeq" id="WP_248010938.1">
    <property type="nucleotide sequence ID" value="NZ_JAJHVV010000028.1"/>
</dbReference>
<accession>A0A9X1XN76</accession>
<sequence length="214" mass="24433">MFFWGSKGKTISGHLVEGIQCPSCGKQEFKTFGIIRYFHFYWIPTFVTSRVAGIECTHCKKTLVGKELPNELSNKIKSAVFTKRNTLPMFSGLIIAACMALSVTYSIQQNNKLEDSYIEQPIVNDLYIVDFTKIFEDIDPTYKYGLMRIKQVSLGQAEFQVSKTAFNKTSGVRKDIRNGKTDSDTYYDSDFLYVDISKLKSMKTSKAIRSIERN</sequence>
<evidence type="ECO:0000313" key="2">
    <source>
        <dbReference type="Proteomes" id="UP001139559"/>
    </source>
</evidence>
<comment type="caution">
    <text evidence="1">The sequence shown here is derived from an EMBL/GenBank/DDBJ whole genome shotgun (WGS) entry which is preliminary data.</text>
</comment>